<dbReference type="GO" id="GO:0016846">
    <property type="term" value="F:carbon-sulfur lyase activity"/>
    <property type="evidence" value="ECO:0007669"/>
    <property type="project" value="InterPro"/>
</dbReference>
<keyword evidence="2" id="KW-0479">Metal-binding</keyword>
<keyword evidence="7" id="KW-1185">Reference proteome</keyword>
<evidence type="ECO:0000256" key="3">
    <source>
        <dbReference type="ARBA" id="ARBA00022833"/>
    </source>
</evidence>
<proteinExistence type="inferred from homology"/>
<dbReference type="Pfam" id="PF04828">
    <property type="entry name" value="GFA"/>
    <property type="match status" value="1"/>
</dbReference>
<evidence type="ECO:0000256" key="1">
    <source>
        <dbReference type="ARBA" id="ARBA00005495"/>
    </source>
</evidence>
<dbReference type="InterPro" id="IPR006913">
    <property type="entry name" value="CENP-V/GFA"/>
</dbReference>
<gene>
    <name evidence="6" type="ORF">C8F04DRAFT_327692</name>
</gene>
<keyword evidence="4" id="KW-0456">Lyase</keyword>
<feature type="domain" description="CENP-V/GFA" evidence="5">
    <location>
        <begin position="7"/>
        <end position="114"/>
    </location>
</feature>
<name>A0AAD6WSY6_9AGAR</name>
<dbReference type="EMBL" id="JARJCM010000283">
    <property type="protein sequence ID" value="KAJ7019794.1"/>
    <property type="molecule type" value="Genomic_DNA"/>
</dbReference>
<dbReference type="PANTHER" id="PTHR33337:SF39">
    <property type="entry name" value="DUF636 DOMAIN PROTEIN (AFU_ORTHOLOGUE AFUA_6G11530)"/>
    <property type="match status" value="1"/>
</dbReference>
<evidence type="ECO:0000313" key="6">
    <source>
        <dbReference type="EMBL" id="KAJ7019794.1"/>
    </source>
</evidence>
<keyword evidence="3" id="KW-0862">Zinc</keyword>
<dbReference type="SUPFAM" id="SSF51316">
    <property type="entry name" value="Mss4-like"/>
    <property type="match status" value="1"/>
</dbReference>
<dbReference type="GO" id="GO:0046872">
    <property type="term" value="F:metal ion binding"/>
    <property type="evidence" value="ECO:0007669"/>
    <property type="project" value="UniProtKB-KW"/>
</dbReference>
<dbReference type="Proteomes" id="UP001218188">
    <property type="component" value="Unassembled WGS sequence"/>
</dbReference>
<dbReference type="PANTHER" id="PTHR33337">
    <property type="entry name" value="GFA DOMAIN-CONTAINING PROTEIN"/>
    <property type="match status" value="1"/>
</dbReference>
<evidence type="ECO:0000259" key="5">
    <source>
        <dbReference type="PROSITE" id="PS51891"/>
    </source>
</evidence>
<dbReference type="PROSITE" id="PS51891">
    <property type="entry name" value="CENP_V_GFA"/>
    <property type="match status" value="1"/>
</dbReference>
<protein>
    <submittedName>
        <fullName evidence="6">DUF636 domain-containing protein</fullName>
    </submittedName>
</protein>
<evidence type="ECO:0000313" key="7">
    <source>
        <dbReference type="Proteomes" id="UP001218188"/>
    </source>
</evidence>
<sequence length="142" mass="15873">MSSSIQRLGSCLCRKIRFTLKGEPFSHAVCHCINCRKSAGSAFMSNAFFSPDNVTVTEGEELIRKYQDSDTTSGNTLTRSFCSECGTSLFLSSPTKTDWISVCPPTVEDPQEWVPRRESRPDARLSWVTGLHIEPKQKPPKL</sequence>
<accession>A0AAD6WSY6</accession>
<comment type="similarity">
    <text evidence="1">Belongs to the Gfa family.</text>
</comment>
<evidence type="ECO:0000256" key="2">
    <source>
        <dbReference type="ARBA" id="ARBA00022723"/>
    </source>
</evidence>
<evidence type="ECO:0000256" key="4">
    <source>
        <dbReference type="ARBA" id="ARBA00023239"/>
    </source>
</evidence>
<dbReference type="AlphaFoldDB" id="A0AAD6WSY6"/>
<comment type="caution">
    <text evidence="6">The sequence shown here is derived from an EMBL/GenBank/DDBJ whole genome shotgun (WGS) entry which is preliminary data.</text>
</comment>
<reference evidence="6" key="1">
    <citation type="submission" date="2023-03" db="EMBL/GenBank/DDBJ databases">
        <title>Massive genome expansion in bonnet fungi (Mycena s.s.) driven by repeated elements and novel gene families across ecological guilds.</title>
        <authorList>
            <consortium name="Lawrence Berkeley National Laboratory"/>
            <person name="Harder C.B."/>
            <person name="Miyauchi S."/>
            <person name="Viragh M."/>
            <person name="Kuo A."/>
            <person name="Thoen E."/>
            <person name="Andreopoulos B."/>
            <person name="Lu D."/>
            <person name="Skrede I."/>
            <person name="Drula E."/>
            <person name="Henrissat B."/>
            <person name="Morin E."/>
            <person name="Kohler A."/>
            <person name="Barry K."/>
            <person name="LaButti K."/>
            <person name="Morin E."/>
            <person name="Salamov A."/>
            <person name="Lipzen A."/>
            <person name="Mereny Z."/>
            <person name="Hegedus B."/>
            <person name="Baldrian P."/>
            <person name="Stursova M."/>
            <person name="Weitz H."/>
            <person name="Taylor A."/>
            <person name="Grigoriev I.V."/>
            <person name="Nagy L.G."/>
            <person name="Martin F."/>
            <person name="Kauserud H."/>
        </authorList>
    </citation>
    <scope>NUCLEOTIDE SEQUENCE</scope>
    <source>
        <strain evidence="6">CBHHK200</strain>
    </source>
</reference>
<organism evidence="6 7">
    <name type="scientific">Mycena alexandri</name>
    <dbReference type="NCBI Taxonomy" id="1745969"/>
    <lineage>
        <taxon>Eukaryota</taxon>
        <taxon>Fungi</taxon>
        <taxon>Dikarya</taxon>
        <taxon>Basidiomycota</taxon>
        <taxon>Agaricomycotina</taxon>
        <taxon>Agaricomycetes</taxon>
        <taxon>Agaricomycetidae</taxon>
        <taxon>Agaricales</taxon>
        <taxon>Marasmiineae</taxon>
        <taxon>Mycenaceae</taxon>
        <taxon>Mycena</taxon>
    </lineage>
</organism>
<dbReference type="InterPro" id="IPR011057">
    <property type="entry name" value="Mss4-like_sf"/>
</dbReference>
<dbReference type="Gene3D" id="3.90.1590.10">
    <property type="entry name" value="glutathione-dependent formaldehyde- activating enzyme (gfa)"/>
    <property type="match status" value="1"/>
</dbReference>